<evidence type="ECO:0000256" key="1">
    <source>
        <dbReference type="SAM" id="Phobius"/>
    </source>
</evidence>
<feature type="domain" description="Squalene cyclase N-terminal" evidence="2">
    <location>
        <begin position="229"/>
        <end position="336"/>
    </location>
</feature>
<evidence type="ECO:0000313" key="3">
    <source>
        <dbReference type="EMBL" id="KAK2971630.1"/>
    </source>
</evidence>
<dbReference type="PANTHER" id="PTHR11764:SF65">
    <property type="entry name" value="TERPENE CYCLASE_MUTASE FAMILY MEMBER"/>
    <property type="match status" value="1"/>
</dbReference>
<dbReference type="Gene3D" id="1.50.10.20">
    <property type="match status" value="1"/>
</dbReference>
<keyword evidence="4" id="KW-1185">Reference proteome</keyword>
<dbReference type="PANTHER" id="PTHR11764">
    <property type="entry name" value="TERPENE CYCLASE/MUTASE FAMILY MEMBER"/>
    <property type="match status" value="1"/>
</dbReference>
<evidence type="ECO:0000313" key="4">
    <source>
        <dbReference type="Proteomes" id="UP001187471"/>
    </source>
</evidence>
<organism evidence="3 4">
    <name type="scientific">Escallonia rubra</name>
    <dbReference type="NCBI Taxonomy" id="112253"/>
    <lineage>
        <taxon>Eukaryota</taxon>
        <taxon>Viridiplantae</taxon>
        <taxon>Streptophyta</taxon>
        <taxon>Embryophyta</taxon>
        <taxon>Tracheophyta</taxon>
        <taxon>Spermatophyta</taxon>
        <taxon>Magnoliopsida</taxon>
        <taxon>eudicotyledons</taxon>
        <taxon>Gunneridae</taxon>
        <taxon>Pentapetalae</taxon>
        <taxon>asterids</taxon>
        <taxon>campanulids</taxon>
        <taxon>Escalloniales</taxon>
        <taxon>Escalloniaceae</taxon>
        <taxon>Escallonia</taxon>
    </lineage>
</organism>
<keyword evidence="1" id="KW-1133">Transmembrane helix</keyword>
<dbReference type="GO" id="GO:0005811">
    <property type="term" value="C:lipid droplet"/>
    <property type="evidence" value="ECO:0007669"/>
    <property type="project" value="InterPro"/>
</dbReference>
<dbReference type="Proteomes" id="UP001187471">
    <property type="component" value="Unassembled WGS sequence"/>
</dbReference>
<dbReference type="InterPro" id="IPR008930">
    <property type="entry name" value="Terpenoid_cyclase/PrenylTrfase"/>
</dbReference>
<sequence length="351" mass="39297">MWRLKIAEGQGPWLSSTNNFVGRQTWEYDPDAGTPEEREEVEKAREEYMKNRKRGIHHPSGDLLMRMQVNLTLDYCGNQSDIFSENHLLGSLLSCCPPASDAQSVFTADTCSHYAKNVHHEEYFRGWKLLIVSSCLDLQTKQLIKESGIDLLSTPPVRLREEDVTIYEAVTRAVAKALRLNRAIQAKDGHWPAENSGPMTFTPPLVSLFGVLLLAIIALYVSKTINVVLTAQHKREMIRYLCNHQNQDGGWGLYISGRSTMIGTVLSYVALRSLGKGPNDEAIDRARRWILDHGGALSIPSWGKIYLSVLGVYEWDGCNPVPPEFWLIPTFLPFHPGNEGNFASSLGGSLI</sequence>
<name>A0AA88QY70_9ASTE</name>
<dbReference type="AlphaFoldDB" id="A0AA88QY70"/>
<feature type="transmembrane region" description="Helical" evidence="1">
    <location>
        <begin position="205"/>
        <end position="229"/>
    </location>
</feature>
<reference evidence="3" key="1">
    <citation type="submission" date="2022-12" db="EMBL/GenBank/DDBJ databases">
        <title>Draft genome assemblies for two species of Escallonia (Escalloniales).</title>
        <authorList>
            <person name="Chanderbali A."/>
            <person name="Dervinis C."/>
            <person name="Anghel I."/>
            <person name="Soltis D."/>
            <person name="Soltis P."/>
            <person name="Zapata F."/>
        </authorList>
    </citation>
    <scope>NUCLEOTIDE SEQUENCE</scope>
    <source>
        <strain evidence="3">UCBG92.1500</strain>
        <tissue evidence="3">Leaf</tissue>
    </source>
</reference>
<dbReference type="InterPro" id="IPR018333">
    <property type="entry name" value="Squalene_cyclase"/>
</dbReference>
<comment type="caution">
    <text evidence="3">The sequence shown here is derived from an EMBL/GenBank/DDBJ whole genome shotgun (WGS) entry which is preliminary data.</text>
</comment>
<evidence type="ECO:0000259" key="2">
    <source>
        <dbReference type="Pfam" id="PF13249"/>
    </source>
</evidence>
<dbReference type="Pfam" id="PF13249">
    <property type="entry name" value="SQHop_cyclase_N"/>
    <property type="match status" value="1"/>
</dbReference>
<protein>
    <recommendedName>
        <fullName evidence="2">Squalene cyclase N-terminal domain-containing protein</fullName>
    </recommendedName>
</protein>
<proteinExistence type="predicted"/>
<keyword evidence="1" id="KW-0472">Membrane</keyword>
<dbReference type="GO" id="GO:0016104">
    <property type="term" value="P:triterpenoid biosynthetic process"/>
    <property type="evidence" value="ECO:0007669"/>
    <property type="project" value="InterPro"/>
</dbReference>
<keyword evidence="1" id="KW-0812">Transmembrane</keyword>
<gene>
    <name evidence="3" type="ORF">RJ640_003450</name>
</gene>
<accession>A0AA88QY70</accession>
<dbReference type="InterPro" id="IPR032697">
    <property type="entry name" value="SQ_cyclase_N"/>
</dbReference>
<dbReference type="EMBL" id="JAVXUO010002573">
    <property type="protein sequence ID" value="KAK2971630.1"/>
    <property type="molecule type" value="Genomic_DNA"/>
</dbReference>
<dbReference type="SUPFAM" id="SSF48239">
    <property type="entry name" value="Terpenoid cyclases/Protein prenyltransferases"/>
    <property type="match status" value="1"/>
</dbReference>
<dbReference type="GO" id="GO:0042300">
    <property type="term" value="F:beta-amyrin synthase activity"/>
    <property type="evidence" value="ECO:0007669"/>
    <property type="project" value="TreeGrafter"/>
</dbReference>